<evidence type="ECO:0000256" key="3">
    <source>
        <dbReference type="ARBA" id="ARBA00023014"/>
    </source>
</evidence>
<evidence type="ECO:0000259" key="4">
    <source>
        <dbReference type="PROSITE" id="PS51379"/>
    </source>
</evidence>
<keyword evidence="1" id="KW-0479">Metal-binding</keyword>
<gene>
    <name evidence="5" type="ORF">BAR1_11895</name>
</gene>
<dbReference type="Proteomes" id="UP000261704">
    <property type="component" value="Chromosome"/>
</dbReference>
<dbReference type="GO" id="GO:0051536">
    <property type="term" value="F:iron-sulfur cluster binding"/>
    <property type="evidence" value="ECO:0007669"/>
    <property type="project" value="UniProtKB-KW"/>
</dbReference>
<sequence length="603" mass="66625">MSVQDVLSPFKAWKNLFRDPVTIADPINDRPGAARYRGFHQNDLDKCIGCGTCEEICQNGAIDMVAELKIEQAEGDSGLRPRIDYGRCCWCALCVDVCMTGSLTMSNAYTWVDADPEEFRFTPGVDKKDWDDAELGYHRPEGLHLTPMTRVEMQEMEPEERVANFDEIVCGYSVEEALVEADRCVSCGLCVATCPAHMAIPDYIAAIRDQDYEHGLELLYDTNPFSQVCGRVCTHKCEDACSVGHEGEPIAIRWLKRHITENVPREKYMDIIGGTADDTGKKIAIIGAGPAGLTTAFDLVKMGHNITVFEAQPGPGGMARYGIPEYRMPYDDLDHEVSIITEMGVDIRYNMRVGKDILMDQLRQDYDAVLLSIGLHVGRSTRIKGTEHKDVTKAVDLLRDITNGIKIKVPKKVVVIGGGNVAMDIARSMARLQKQKYGKVDLTVTALEDLQHFMADPEEVKEAGEEGIEIFDARGPQEIVLTKGGRISGLRTWKVISIFDDQGRFAPSYDEADEMLHKANMVIEAIGQASDVALLGEELTEALDWNRGRLSVDADGRTSQSWLWAAGDCVHGPDIIHAVADGHVVADSINAALNEQEETDAKD</sequence>
<keyword evidence="3" id="KW-0411">Iron-sulfur</keyword>
<dbReference type="PROSITE" id="PS00198">
    <property type="entry name" value="4FE4S_FER_1"/>
    <property type="match status" value="1"/>
</dbReference>
<dbReference type="OrthoDB" id="9803192at2"/>
<feature type="domain" description="4Fe-4S ferredoxin-type" evidence="4">
    <location>
        <begin position="38"/>
        <end position="67"/>
    </location>
</feature>
<dbReference type="InterPro" id="IPR009051">
    <property type="entry name" value="Helical_ferredxn"/>
</dbReference>
<dbReference type="Pfam" id="PF14691">
    <property type="entry name" value="Fer4_20"/>
    <property type="match status" value="1"/>
</dbReference>
<dbReference type="Gene3D" id="3.50.50.60">
    <property type="entry name" value="FAD/NAD(P)-binding domain"/>
    <property type="match status" value="2"/>
</dbReference>
<dbReference type="SUPFAM" id="SSF46548">
    <property type="entry name" value="alpha-helical ferredoxin"/>
    <property type="match status" value="1"/>
</dbReference>
<dbReference type="PRINTS" id="PR00419">
    <property type="entry name" value="ADXRDTASE"/>
</dbReference>
<dbReference type="Gene3D" id="1.10.1060.10">
    <property type="entry name" value="Alpha-helical ferredoxin"/>
    <property type="match status" value="1"/>
</dbReference>
<protein>
    <submittedName>
        <fullName evidence="5">FAD-dependent oxidoreductase</fullName>
    </submittedName>
</protein>
<dbReference type="InterPro" id="IPR028261">
    <property type="entry name" value="DPD_II"/>
</dbReference>
<evidence type="ECO:0000313" key="6">
    <source>
        <dbReference type="Proteomes" id="UP000261704"/>
    </source>
</evidence>
<proteinExistence type="predicted"/>
<feature type="domain" description="4Fe-4S ferredoxin-type" evidence="4">
    <location>
        <begin position="79"/>
        <end position="108"/>
    </location>
</feature>
<dbReference type="GO" id="GO:0046872">
    <property type="term" value="F:metal ion binding"/>
    <property type="evidence" value="ECO:0007669"/>
    <property type="project" value="UniProtKB-KW"/>
</dbReference>
<dbReference type="GO" id="GO:0016491">
    <property type="term" value="F:oxidoreductase activity"/>
    <property type="evidence" value="ECO:0007669"/>
    <property type="project" value="InterPro"/>
</dbReference>
<dbReference type="InterPro" id="IPR017900">
    <property type="entry name" value="4Fe4S_Fe_S_CS"/>
</dbReference>
<dbReference type="RefSeq" id="WP_118943217.1">
    <property type="nucleotide sequence ID" value="NZ_CP032125.1"/>
</dbReference>
<keyword evidence="6" id="KW-1185">Reference proteome</keyword>
<name>A0A347UI84_9RHOB</name>
<dbReference type="Pfam" id="PF12838">
    <property type="entry name" value="Fer4_7"/>
    <property type="match status" value="1"/>
</dbReference>
<dbReference type="AlphaFoldDB" id="A0A347UI84"/>
<evidence type="ECO:0000256" key="1">
    <source>
        <dbReference type="ARBA" id="ARBA00022723"/>
    </source>
</evidence>
<dbReference type="Gene3D" id="3.30.70.3270">
    <property type="match status" value="1"/>
</dbReference>
<organism evidence="5 6">
    <name type="scientific">Profundibacter amoris</name>
    <dbReference type="NCBI Taxonomy" id="2171755"/>
    <lineage>
        <taxon>Bacteria</taxon>
        <taxon>Pseudomonadati</taxon>
        <taxon>Pseudomonadota</taxon>
        <taxon>Alphaproteobacteria</taxon>
        <taxon>Rhodobacterales</taxon>
        <taxon>Paracoccaceae</taxon>
        <taxon>Profundibacter</taxon>
    </lineage>
</organism>
<feature type="domain" description="4Fe-4S ferredoxin-type" evidence="4">
    <location>
        <begin position="175"/>
        <end position="206"/>
    </location>
</feature>
<dbReference type="InterPro" id="IPR023753">
    <property type="entry name" value="FAD/NAD-binding_dom"/>
</dbReference>
<accession>A0A347UI84</accession>
<reference evidence="5 6" key="1">
    <citation type="submission" date="2018-09" db="EMBL/GenBank/DDBJ databases">
        <title>Profundibacter amoris BAR1 gen. nov., sp. nov., a new member of the Roseobacter clade isolated at Lokis Castle Vent Field on the Arctic Mid-Oceanic Ridge.</title>
        <authorList>
            <person name="Le Moine Bauer S."/>
            <person name="Sjoeberg A.G."/>
            <person name="L'Haridon S."/>
            <person name="Stokke R."/>
            <person name="Roalkvam I."/>
            <person name="Steen I.H."/>
            <person name="Dahle H."/>
        </authorList>
    </citation>
    <scope>NUCLEOTIDE SEQUENCE [LARGE SCALE GENOMIC DNA]</scope>
    <source>
        <strain evidence="5 6">BAR1</strain>
    </source>
</reference>
<keyword evidence="2" id="KW-0408">Iron</keyword>
<dbReference type="Pfam" id="PF07992">
    <property type="entry name" value="Pyr_redox_2"/>
    <property type="match status" value="1"/>
</dbReference>
<dbReference type="PANTHER" id="PTHR42783">
    <property type="entry name" value="GLUTAMATE SYNTHASE [NADPH] SMALL CHAIN"/>
    <property type="match status" value="1"/>
</dbReference>
<dbReference type="PANTHER" id="PTHR42783:SF3">
    <property type="entry name" value="GLUTAMATE SYNTHASE [NADPH] SMALL CHAIN-RELATED"/>
    <property type="match status" value="1"/>
</dbReference>
<dbReference type="EMBL" id="CP032125">
    <property type="protein sequence ID" value="AXX98562.1"/>
    <property type="molecule type" value="Genomic_DNA"/>
</dbReference>
<evidence type="ECO:0000313" key="5">
    <source>
        <dbReference type="EMBL" id="AXX98562.1"/>
    </source>
</evidence>
<dbReference type="SUPFAM" id="SSF51971">
    <property type="entry name" value="Nucleotide-binding domain"/>
    <property type="match status" value="2"/>
</dbReference>
<dbReference type="PROSITE" id="PS51379">
    <property type="entry name" value="4FE4S_FER_2"/>
    <property type="match status" value="3"/>
</dbReference>
<dbReference type="InterPro" id="IPR017896">
    <property type="entry name" value="4Fe4S_Fe-S-bd"/>
</dbReference>
<dbReference type="SUPFAM" id="SSF54862">
    <property type="entry name" value="4Fe-4S ferredoxins"/>
    <property type="match status" value="1"/>
</dbReference>
<dbReference type="KEGG" id="pamo:BAR1_11895"/>
<dbReference type="InterPro" id="IPR036188">
    <property type="entry name" value="FAD/NAD-bd_sf"/>
</dbReference>
<evidence type="ECO:0000256" key="2">
    <source>
        <dbReference type="ARBA" id="ARBA00023004"/>
    </source>
</evidence>